<proteinExistence type="inferred from homology"/>
<dbReference type="PIRSF" id="PIRSF015582">
    <property type="entry name" value="Cit_lyase_B"/>
    <property type="match status" value="1"/>
</dbReference>
<evidence type="ECO:0000256" key="5">
    <source>
        <dbReference type="PIRSR" id="PIRSR015582-1"/>
    </source>
</evidence>
<name>A0A9J6PC80_9PROT</name>
<dbReference type="PANTHER" id="PTHR32308:SF10">
    <property type="entry name" value="CITRATE LYASE SUBUNIT BETA"/>
    <property type="match status" value="1"/>
</dbReference>
<sequence>MSFTDIPAPPARPNRSQLFVPGSRPEIFEKAAKSAADVINLDLEDSVSPAEKPKARANVIAALNDIDWGTKTVSVRINGLDTHFCYRDVVDLIEKGGDRLDLIMIPKAGTGADLYAIDMLVTQAENAMGRTKRIGFEIIMETALGLTNMKEMVQATKRLQSVHFGVADYAASMGMAVTGIGGTQEHYGMLLGAAGDTDRAFHMNDPWHYPLVQMVAACRAHGVLPIDGPFGDFSDDDAYRAQARRAQTLGCAGKWAIHPKQVALANEIFTPSEALVGQARRILAAMEEAREKGMGAVTLDGKLIDLASIRQAEVIIRQADMIAGTA</sequence>
<evidence type="ECO:0000256" key="1">
    <source>
        <dbReference type="ARBA" id="ARBA00001946"/>
    </source>
</evidence>
<dbReference type="GO" id="GO:0016829">
    <property type="term" value="F:lyase activity"/>
    <property type="evidence" value="ECO:0007669"/>
    <property type="project" value="UniProtKB-KW"/>
</dbReference>
<keyword evidence="3 6" id="KW-0479">Metal-binding</keyword>
<comment type="cofactor">
    <cofactor evidence="1">
        <name>Mg(2+)</name>
        <dbReference type="ChEBI" id="CHEBI:18420"/>
    </cofactor>
</comment>
<keyword evidence="4 6" id="KW-0460">Magnesium</keyword>
<dbReference type="InterPro" id="IPR005000">
    <property type="entry name" value="Aldolase/citrate-lyase_domain"/>
</dbReference>
<feature type="binding site" evidence="5">
    <location>
        <position position="141"/>
    </location>
    <ligand>
        <name>substrate</name>
    </ligand>
</feature>
<feature type="binding site" evidence="6">
    <location>
        <position position="141"/>
    </location>
    <ligand>
        <name>Mg(2+)</name>
        <dbReference type="ChEBI" id="CHEBI:18420"/>
    </ligand>
</feature>
<dbReference type="Gene3D" id="3.20.20.60">
    <property type="entry name" value="Phosphoenolpyruvate-binding domains"/>
    <property type="match status" value="1"/>
</dbReference>
<dbReference type="SUPFAM" id="SSF51621">
    <property type="entry name" value="Phosphoenolpyruvate/pyruvate domain"/>
    <property type="match status" value="1"/>
</dbReference>
<evidence type="ECO:0000256" key="4">
    <source>
        <dbReference type="ARBA" id="ARBA00022842"/>
    </source>
</evidence>
<dbReference type="Pfam" id="PF03328">
    <property type="entry name" value="HpcH_HpaI"/>
    <property type="match status" value="1"/>
</dbReference>
<feature type="binding site" evidence="6">
    <location>
        <position position="168"/>
    </location>
    <ligand>
        <name>Mg(2+)</name>
        <dbReference type="ChEBI" id="CHEBI:18420"/>
    </ligand>
</feature>
<evidence type="ECO:0000256" key="6">
    <source>
        <dbReference type="PIRSR" id="PIRSR015582-2"/>
    </source>
</evidence>
<dbReference type="InterPro" id="IPR011206">
    <property type="entry name" value="Citrate_lyase_beta/mcl1/mcl2"/>
</dbReference>
<dbReference type="AlphaFoldDB" id="A0A9J6PC80"/>
<comment type="caution">
    <text evidence="8">The sequence shown here is derived from an EMBL/GenBank/DDBJ whole genome shotgun (WGS) entry which is preliminary data.</text>
</comment>
<evidence type="ECO:0000313" key="9">
    <source>
        <dbReference type="Proteomes" id="UP001055804"/>
    </source>
</evidence>
<evidence type="ECO:0000256" key="3">
    <source>
        <dbReference type="ARBA" id="ARBA00022723"/>
    </source>
</evidence>
<evidence type="ECO:0000256" key="2">
    <source>
        <dbReference type="ARBA" id="ARBA00005568"/>
    </source>
</evidence>
<feature type="binding site" evidence="5">
    <location>
        <position position="76"/>
    </location>
    <ligand>
        <name>substrate</name>
    </ligand>
</feature>
<dbReference type="PANTHER" id="PTHR32308">
    <property type="entry name" value="LYASE BETA SUBUNIT, PUTATIVE (AFU_ORTHOLOGUE AFUA_4G13030)-RELATED"/>
    <property type="match status" value="1"/>
</dbReference>
<dbReference type="EMBL" id="JAMZFT010000002">
    <property type="protein sequence ID" value="MCP1336153.1"/>
    <property type="molecule type" value="Genomic_DNA"/>
</dbReference>
<feature type="domain" description="HpcH/HpaI aldolase/citrate lyase" evidence="7">
    <location>
        <begin position="15"/>
        <end position="259"/>
    </location>
</feature>
<dbReference type="Proteomes" id="UP001055804">
    <property type="component" value="Unassembled WGS sequence"/>
</dbReference>
<organism evidence="8 9">
    <name type="scientific">Futiania mangrovi</name>
    <dbReference type="NCBI Taxonomy" id="2959716"/>
    <lineage>
        <taxon>Bacteria</taxon>
        <taxon>Pseudomonadati</taxon>
        <taxon>Pseudomonadota</taxon>
        <taxon>Alphaproteobacteria</taxon>
        <taxon>Futianiales</taxon>
        <taxon>Futianiaceae</taxon>
        <taxon>Futiania</taxon>
    </lineage>
</organism>
<keyword evidence="9" id="KW-1185">Reference proteome</keyword>
<dbReference type="GO" id="GO:0000287">
    <property type="term" value="F:magnesium ion binding"/>
    <property type="evidence" value="ECO:0007669"/>
    <property type="project" value="TreeGrafter"/>
</dbReference>
<dbReference type="GO" id="GO:0006107">
    <property type="term" value="P:oxaloacetate metabolic process"/>
    <property type="evidence" value="ECO:0007669"/>
    <property type="project" value="TreeGrafter"/>
</dbReference>
<dbReference type="InterPro" id="IPR015813">
    <property type="entry name" value="Pyrv/PenolPyrv_kinase-like_dom"/>
</dbReference>
<accession>A0A9J6PC80</accession>
<dbReference type="RefSeq" id="WP_269332121.1">
    <property type="nucleotide sequence ID" value="NZ_JAMZFT010000002.1"/>
</dbReference>
<gene>
    <name evidence="8" type="ORF">NJQ99_07030</name>
</gene>
<keyword evidence="8" id="KW-0456">Lyase</keyword>
<comment type="similarity">
    <text evidence="2">Belongs to the HpcH/HpaI aldolase family.</text>
</comment>
<evidence type="ECO:0000259" key="7">
    <source>
        <dbReference type="Pfam" id="PF03328"/>
    </source>
</evidence>
<protein>
    <submittedName>
        <fullName evidence="8">CoA ester lyase</fullName>
    </submittedName>
</protein>
<evidence type="ECO:0000313" key="8">
    <source>
        <dbReference type="EMBL" id="MCP1336153.1"/>
    </source>
</evidence>
<reference evidence="8" key="1">
    <citation type="submission" date="2022-06" db="EMBL/GenBank/DDBJ databases">
        <title>Isolation and Genomics of Futiania mangrovii gen. nov., sp. nov., a Rare and Metabolically-versatile member in the Class Alphaproteobacteria.</title>
        <authorList>
            <person name="Liu L."/>
            <person name="Huang W.-C."/>
            <person name="Pan J."/>
            <person name="Li J."/>
            <person name="Huang Y."/>
            <person name="Du H."/>
            <person name="Liu Y."/>
            <person name="Li M."/>
        </authorList>
    </citation>
    <scope>NUCLEOTIDE SEQUENCE</scope>
    <source>
        <strain evidence="8">FT118</strain>
    </source>
</reference>
<dbReference type="InterPro" id="IPR040442">
    <property type="entry name" value="Pyrv_kinase-like_dom_sf"/>
</dbReference>